<keyword evidence="3" id="KW-0731">Sigma factor</keyword>
<dbReference type="Pfam" id="PF04542">
    <property type="entry name" value="Sigma70_r2"/>
    <property type="match status" value="1"/>
</dbReference>
<keyword evidence="10" id="KW-1185">Reference proteome</keyword>
<evidence type="ECO:0000259" key="7">
    <source>
        <dbReference type="Pfam" id="PF04542"/>
    </source>
</evidence>
<sequence length="203" mass="23444">MRHVSDSDRERLLTLLEPVYERAHMSARRLCRSQADGDDLYQEALLRALTRIQGLRDEQAFPAWFYRILLSVHRSRQRRRFWRLLLPLDDERPAAREPVGEDGGRWEEQRQGARRVREALAVLPAVQREAVVLFDIDGYSIAEVAEMQRASPSAVKSRLSRARARLRSHYQRLGIGAPAPMQAQAQAPEPQRDERALAVRRTS</sequence>
<dbReference type="AlphaFoldDB" id="D0LM80"/>
<dbReference type="InterPro" id="IPR039425">
    <property type="entry name" value="RNA_pol_sigma-70-like"/>
</dbReference>
<dbReference type="InterPro" id="IPR014284">
    <property type="entry name" value="RNA_pol_sigma-70_dom"/>
</dbReference>
<dbReference type="eggNOG" id="COG1595">
    <property type="taxonomic scope" value="Bacteria"/>
</dbReference>
<evidence type="ECO:0000313" key="9">
    <source>
        <dbReference type="EMBL" id="ACY16786.1"/>
    </source>
</evidence>
<dbReference type="STRING" id="502025.Hoch_4289"/>
<dbReference type="RefSeq" id="WP_012829384.1">
    <property type="nucleotide sequence ID" value="NC_013440.1"/>
</dbReference>
<dbReference type="GO" id="GO:0006352">
    <property type="term" value="P:DNA-templated transcription initiation"/>
    <property type="evidence" value="ECO:0007669"/>
    <property type="project" value="InterPro"/>
</dbReference>
<feature type="domain" description="RNA polymerase sigma-70 region 2" evidence="7">
    <location>
        <begin position="24"/>
        <end position="80"/>
    </location>
</feature>
<dbReference type="Pfam" id="PF08281">
    <property type="entry name" value="Sigma70_r4_2"/>
    <property type="match status" value="1"/>
</dbReference>
<evidence type="ECO:0000313" key="10">
    <source>
        <dbReference type="Proteomes" id="UP000001880"/>
    </source>
</evidence>
<evidence type="ECO:0000256" key="6">
    <source>
        <dbReference type="SAM" id="MobiDB-lite"/>
    </source>
</evidence>
<organism evidence="9 10">
    <name type="scientific">Haliangium ochraceum (strain DSM 14365 / JCM 11303 / SMP-2)</name>
    <dbReference type="NCBI Taxonomy" id="502025"/>
    <lineage>
        <taxon>Bacteria</taxon>
        <taxon>Pseudomonadati</taxon>
        <taxon>Myxococcota</taxon>
        <taxon>Polyangia</taxon>
        <taxon>Haliangiales</taxon>
        <taxon>Kofleriaceae</taxon>
        <taxon>Haliangium</taxon>
    </lineage>
</organism>
<dbReference type="PANTHER" id="PTHR43133">
    <property type="entry name" value="RNA POLYMERASE ECF-TYPE SIGMA FACTO"/>
    <property type="match status" value="1"/>
</dbReference>
<evidence type="ECO:0000259" key="8">
    <source>
        <dbReference type="Pfam" id="PF08281"/>
    </source>
</evidence>
<evidence type="ECO:0000256" key="5">
    <source>
        <dbReference type="ARBA" id="ARBA00023163"/>
    </source>
</evidence>
<dbReference type="PANTHER" id="PTHR43133:SF8">
    <property type="entry name" value="RNA POLYMERASE SIGMA FACTOR HI_1459-RELATED"/>
    <property type="match status" value="1"/>
</dbReference>
<evidence type="ECO:0000256" key="2">
    <source>
        <dbReference type="ARBA" id="ARBA00023015"/>
    </source>
</evidence>
<feature type="domain" description="RNA polymerase sigma factor 70 region 4 type 2" evidence="8">
    <location>
        <begin position="114"/>
        <end position="166"/>
    </location>
</feature>
<dbReference type="Proteomes" id="UP000001880">
    <property type="component" value="Chromosome"/>
</dbReference>
<dbReference type="Gene3D" id="1.10.10.10">
    <property type="entry name" value="Winged helix-like DNA-binding domain superfamily/Winged helix DNA-binding domain"/>
    <property type="match status" value="1"/>
</dbReference>
<keyword evidence="2" id="KW-0805">Transcription regulation</keyword>
<evidence type="ECO:0000256" key="3">
    <source>
        <dbReference type="ARBA" id="ARBA00023082"/>
    </source>
</evidence>
<evidence type="ECO:0000256" key="1">
    <source>
        <dbReference type="ARBA" id="ARBA00010641"/>
    </source>
</evidence>
<dbReference type="SUPFAM" id="SSF88659">
    <property type="entry name" value="Sigma3 and sigma4 domains of RNA polymerase sigma factors"/>
    <property type="match status" value="1"/>
</dbReference>
<dbReference type="GO" id="GO:0003677">
    <property type="term" value="F:DNA binding"/>
    <property type="evidence" value="ECO:0007669"/>
    <property type="project" value="UniProtKB-KW"/>
</dbReference>
<dbReference type="EMBL" id="CP001804">
    <property type="protein sequence ID" value="ACY16786.1"/>
    <property type="molecule type" value="Genomic_DNA"/>
</dbReference>
<dbReference type="InterPro" id="IPR036388">
    <property type="entry name" value="WH-like_DNA-bd_sf"/>
</dbReference>
<dbReference type="SUPFAM" id="SSF88946">
    <property type="entry name" value="Sigma2 domain of RNA polymerase sigma factors"/>
    <property type="match status" value="1"/>
</dbReference>
<dbReference type="InterPro" id="IPR013325">
    <property type="entry name" value="RNA_pol_sigma_r2"/>
</dbReference>
<name>D0LM80_HALO1</name>
<dbReference type="InterPro" id="IPR013249">
    <property type="entry name" value="RNA_pol_sigma70_r4_t2"/>
</dbReference>
<dbReference type="GO" id="GO:0016987">
    <property type="term" value="F:sigma factor activity"/>
    <property type="evidence" value="ECO:0007669"/>
    <property type="project" value="UniProtKB-KW"/>
</dbReference>
<accession>D0LM80</accession>
<dbReference type="HOGENOM" id="CLU_047691_3_0_7"/>
<gene>
    <name evidence="9" type="ordered locus">Hoch_4289</name>
</gene>
<dbReference type="NCBIfam" id="TIGR02937">
    <property type="entry name" value="sigma70-ECF"/>
    <property type="match status" value="1"/>
</dbReference>
<protein>
    <submittedName>
        <fullName evidence="9">RNA polymerase, sigma-24 subunit, ECF subfamily</fullName>
    </submittedName>
</protein>
<dbReference type="OrthoDB" id="5516036at2"/>
<proteinExistence type="inferred from homology"/>
<keyword evidence="5" id="KW-0804">Transcription</keyword>
<dbReference type="Gene3D" id="1.10.1740.10">
    <property type="match status" value="1"/>
</dbReference>
<feature type="region of interest" description="Disordered" evidence="6">
    <location>
        <begin position="173"/>
        <end position="203"/>
    </location>
</feature>
<dbReference type="InterPro" id="IPR007627">
    <property type="entry name" value="RNA_pol_sigma70_r2"/>
</dbReference>
<feature type="compositionally biased region" description="Low complexity" evidence="6">
    <location>
        <begin position="177"/>
        <end position="189"/>
    </location>
</feature>
<reference evidence="9 10" key="1">
    <citation type="journal article" date="2010" name="Stand. Genomic Sci.">
        <title>Complete genome sequence of Haliangium ochraceum type strain (SMP-2).</title>
        <authorList>
            <consortium name="US DOE Joint Genome Institute (JGI-PGF)"/>
            <person name="Ivanova N."/>
            <person name="Daum C."/>
            <person name="Lang E."/>
            <person name="Abt B."/>
            <person name="Kopitz M."/>
            <person name="Saunders E."/>
            <person name="Lapidus A."/>
            <person name="Lucas S."/>
            <person name="Glavina Del Rio T."/>
            <person name="Nolan M."/>
            <person name="Tice H."/>
            <person name="Copeland A."/>
            <person name="Cheng J.F."/>
            <person name="Chen F."/>
            <person name="Bruce D."/>
            <person name="Goodwin L."/>
            <person name="Pitluck S."/>
            <person name="Mavromatis K."/>
            <person name="Pati A."/>
            <person name="Mikhailova N."/>
            <person name="Chen A."/>
            <person name="Palaniappan K."/>
            <person name="Land M."/>
            <person name="Hauser L."/>
            <person name="Chang Y.J."/>
            <person name="Jeffries C.D."/>
            <person name="Detter J.C."/>
            <person name="Brettin T."/>
            <person name="Rohde M."/>
            <person name="Goker M."/>
            <person name="Bristow J."/>
            <person name="Markowitz V."/>
            <person name="Eisen J.A."/>
            <person name="Hugenholtz P."/>
            <person name="Kyrpides N.C."/>
            <person name="Klenk H.P."/>
        </authorList>
    </citation>
    <scope>NUCLEOTIDE SEQUENCE [LARGE SCALE GENOMIC DNA]</scope>
    <source>
        <strain evidence="10">DSM 14365 / CIP 107738 / JCM 11303 / AJ 13395 / SMP-2</strain>
    </source>
</reference>
<evidence type="ECO:0000256" key="4">
    <source>
        <dbReference type="ARBA" id="ARBA00023125"/>
    </source>
</evidence>
<dbReference type="KEGG" id="hoh:Hoch_4289"/>
<dbReference type="InterPro" id="IPR013324">
    <property type="entry name" value="RNA_pol_sigma_r3/r4-like"/>
</dbReference>
<comment type="similarity">
    <text evidence="1">Belongs to the sigma-70 factor family. ECF subfamily.</text>
</comment>
<keyword evidence="4" id="KW-0238">DNA-binding</keyword>